<dbReference type="PANTHER" id="PTHR11527">
    <property type="entry name" value="HEAT-SHOCK PROTEIN 20 FAMILY MEMBER"/>
    <property type="match status" value="1"/>
</dbReference>
<dbReference type="InterPro" id="IPR002068">
    <property type="entry name" value="A-crystallin/Hsp20_dom"/>
</dbReference>
<gene>
    <name evidence="4" type="ORF">KC729_09230</name>
</gene>
<accession>A0A956M0Z4</accession>
<dbReference type="SUPFAM" id="SSF49764">
    <property type="entry name" value="HSP20-like chaperones"/>
    <property type="match status" value="1"/>
</dbReference>
<sequence length="150" mass="17436">MRLIQWTPQTLARQSSWNDIDREFDRMMSWAFGNDVPESSGAMTPAMDFVEEKDHFRVALDLPGLTKEDIEVTMHDGVLTVRGERKAETEEKQEGRLVRRERFRGTFERTMRLPKKVDANKIEATFRNGVLELNIPFAAEAQPIRLQLKD</sequence>
<dbReference type="AlphaFoldDB" id="A0A956M0Z4"/>
<name>A0A956M0Z4_UNCEI</name>
<evidence type="ECO:0000259" key="3">
    <source>
        <dbReference type="PROSITE" id="PS01031"/>
    </source>
</evidence>
<dbReference type="PROSITE" id="PS01031">
    <property type="entry name" value="SHSP"/>
    <property type="match status" value="1"/>
</dbReference>
<evidence type="ECO:0000313" key="4">
    <source>
        <dbReference type="EMBL" id="MCA9727851.1"/>
    </source>
</evidence>
<dbReference type="Pfam" id="PF00011">
    <property type="entry name" value="HSP20"/>
    <property type="match status" value="1"/>
</dbReference>
<comment type="caution">
    <text evidence="4">The sequence shown here is derived from an EMBL/GenBank/DDBJ whole genome shotgun (WGS) entry which is preliminary data.</text>
</comment>
<dbReference type="CDD" id="cd06464">
    <property type="entry name" value="ACD_sHsps-like"/>
    <property type="match status" value="1"/>
</dbReference>
<protein>
    <submittedName>
        <fullName evidence="4">Hsp20/alpha crystallin family protein</fullName>
    </submittedName>
</protein>
<proteinExistence type="inferred from homology"/>
<reference evidence="4" key="2">
    <citation type="journal article" date="2021" name="Microbiome">
        <title>Successional dynamics and alternative stable states in a saline activated sludge microbial community over 9 years.</title>
        <authorList>
            <person name="Wang Y."/>
            <person name="Ye J."/>
            <person name="Ju F."/>
            <person name="Liu L."/>
            <person name="Boyd J.A."/>
            <person name="Deng Y."/>
            <person name="Parks D.H."/>
            <person name="Jiang X."/>
            <person name="Yin X."/>
            <person name="Woodcroft B.J."/>
            <person name="Tyson G.W."/>
            <person name="Hugenholtz P."/>
            <person name="Polz M.F."/>
            <person name="Zhang T."/>
        </authorList>
    </citation>
    <scope>NUCLEOTIDE SEQUENCE</scope>
    <source>
        <strain evidence="4">HKST-UBA01</strain>
    </source>
</reference>
<comment type="similarity">
    <text evidence="1 2">Belongs to the small heat shock protein (HSP20) family.</text>
</comment>
<reference evidence="4" key="1">
    <citation type="submission" date="2020-04" db="EMBL/GenBank/DDBJ databases">
        <authorList>
            <person name="Zhang T."/>
        </authorList>
    </citation>
    <scope>NUCLEOTIDE SEQUENCE</scope>
    <source>
        <strain evidence="4">HKST-UBA01</strain>
    </source>
</reference>
<feature type="domain" description="SHSP" evidence="3">
    <location>
        <begin position="38"/>
        <end position="150"/>
    </location>
</feature>
<dbReference type="InterPro" id="IPR031107">
    <property type="entry name" value="Small_HSP"/>
</dbReference>
<evidence type="ECO:0000313" key="5">
    <source>
        <dbReference type="Proteomes" id="UP000697710"/>
    </source>
</evidence>
<dbReference type="InterPro" id="IPR008978">
    <property type="entry name" value="HSP20-like_chaperone"/>
</dbReference>
<evidence type="ECO:0000256" key="1">
    <source>
        <dbReference type="PROSITE-ProRule" id="PRU00285"/>
    </source>
</evidence>
<dbReference type="EMBL" id="JAGQHR010000249">
    <property type="protein sequence ID" value="MCA9727851.1"/>
    <property type="molecule type" value="Genomic_DNA"/>
</dbReference>
<organism evidence="4 5">
    <name type="scientific">Eiseniibacteriota bacterium</name>
    <dbReference type="NCBI Taxonomy" id="2212470"/>
    <lineage>
        <taxon>Bacteria</taxon>
        <taxon>Candidatus Eiseniibacteriota</taxon>
    </lineage>
</organism>
<evidence type="ECO:0000256" key="2">
    <source>
        <dbReference type="RuleBase" id="RU003616"/>
    </source>
</evidence>
<dbReference type="Proteomes" id="UP000697710">
    <property type="component" value="Unassembled WGS sequence"/>
</dbReference>
<dbReference type="Gene3D" id="2.60.40.790">
    <property type="match status" value="1"/>
</dbReference>